<feature type="transmembrane region" description="Helical" evidence="1">
    <location>
        <begin position="73"/>
        <end position="92"/>
    </location>
</feature>
<accession>A0A261F8L7</accession>
<evidence type="ECO:0000256" key="1">
    <source>
        <dbReference type="SAM" id="Phobius"/>
    </source>
</evidence>
<evidence type="ECO:0000313" key="3">
    <source>
        <dbReference type="Proteomes" id="UP000216444"/>
    </source>
</evidence>
<dbReference type="InterPro" id="IPR000801">
    <property type="entry name" value="Esterase-like"/>
</dbReference>
<proteinExistence type="predicted"/>
<dbReference type="Proteomes" id="UP000216444">
    <property type="component" value="Unassembled WGS sequence"/>
</dbReference>
<feature type="transmembrane region" description="Helical" evidence="1">
    <location>
        <begin position="20"/>
        <end position="39"/>
    </location>
</feature>
<keyword evidence="1" id="KW-1133">Transmembrane helix</keyword>
<gene>
    <name evidence="2" type="ORF">BTIS_2209</name>
</gene>
<protein>
    <submittedName>
        <fullName evidence="2">Esterase</fullName>
    </submittedName>
</protein>
<feature type="transmembrane region" description="Helical" evidence="1">
    <location>
        <begin position="104"/>
        <end position="126"/>
    </location>
</feature>
<dbReference type="Pfam" id="PF00756">
    <property type="entry name" value="Esterase"/>
    <property type="match status" value="1"/>
</dbReference>
<dbReference type="InterPro" id="IPR050583">
    <property type="entry name" value="Mycobacterial_A85_antigen"/>
</dbReference>
<dbReference type="SUPFAM" id="SSF53474">
    <property type="entry name" value="alpha/beta-Hydrolases"/>
    <property type="match status" value="1"/>
</dbReference>
<keyword evidence="1" id="KW-0472">Membrane</keyword>
<evidence type="ECO:0000313" key="2">
    <source>
        <dbReference type="EMBL" id="OZG55363.1"/>
    </source>
</evidence>
<dbReference type="AlphaFoldDB" id="A0A261F8L7"/>
<comment type="caution">
    <text evidence="2">The sequence shown here is derived from an EMBL/GenBank/DDBJ whole genome shotgun (WGS) entry which is preliminary data.</text>
</comment>
<dbReference type="PANTHER" id="PTHR48098:SF1">
    <property type="entry name" value="DIACYLGLYCEROL ACYLTRANSFERASE_MYCOLYLTRANSFERASE AG85A"/>
    <property type="match status" value="1"/>
</dbReference>
<dbReference type="GO" id="GO:0016747">
    <property type="term" value="F:acyltransferase activity, transferring groups other than amino-acyl groups"/>
    <property type="evidence" value="ECO:0007669"/>
    <property type="project" value="TreeGrafter"/>
</dbReference>
<feature type="transmembrane region" description="Helical" evidence="1">
    <location>
        <begin position="133"/>
        <end position="154"/>
    </location>
</feature>
<keyword evidence="1" id="KW-0812">Transmembrane</keyword>
<dbReference type="Gene3D" id="3.40.50.1820">
    <property type="entry name" value="alpha/beta hydrolase"/>
    <property type="match status" value="1"/>
</dbReference>
<dbReference type="PANTHER" id="PTHR48098">
    <property type="entry name" value="ENTEROCHELIN ESTERASE-RELATED"/>
    <property type="match status" value="1"/>
</dbReference>
<sequence length="488" mass="52625">MRSKWVRDLLRIHIDSGWLPMGLFAVVCIGVIILFVMSLRTANDACEPSDSNERTHGPIAGIVARIRSYRASWMPAGAVIGFVVGFGITFLLDRLLVFGVELGIAVDLVVGAGCAVIGALAAAIMVFRARRRLLAIVLVPFAVLSCAVNVNGVYGEYPTLGSVLGVSTFRTFDPSLIHPATTTVEEWNNAVERGHDPVVSEHGLVASVAIPATQSGFRARDAVIYLPPAALVDDPPKLPVFIMMSGQPGSPDRTFLAGQLRRIFDDYAASHHGLAPIVISPDQLGNAFHNTLCVDSGKYGNAETYLTRDVTNWIRDTLPVERDAAHWAIGGFSQGGTCTIQLGPSHPDLYGHMFTVGAELGPHNGSERSMIQTFFNDDENAYRRHVPIDIMRARKHSDQTLIMAAGALDDESISNITQVAGVAKDIGMDTTTFVVEGTGHDWHTVQSALRASVDRLGMQLGLGGQARPLEDFNNIRPLDVATIPDKGE</sequence>
<reference evidence="2 3" key="1">
    <citation type="journal article" date="2017" name="BMC Genomics">
        <title>Comparative genomic and phylogenomic analyses of the Bifidobacteriaceae family.</title>
        <authorList>
            <person name="Lugli G.A."/>
            <person name="Milani C."/>
            <person name="Turroni F."/>
            <person name="Duranti S."/>
            <person name="Mancabelli L."/>
            <person name="Mangifesta M."/>
            <person name="Ferrario C."/>
            <person name="Modesto M."/>
            <person name="Mattarelli P."/>
            <person name="Jiri K."/>
            <person name="van Sinderen D."/>
            <person name="Ventura M."/>
        </authorList>
    </citation>
    <scope>NUCLEOTIDE SEQUENCE [LARGE SCALE GENOMIC DNA]</scope>
    <source>
        <strain evidence="2 3">DSM 100201</strain>
    </source>
</reference>
<keyword evidence="3" id="KW-1185">Reference proteome</keyword>
<dbReference type="InterPro" id="IPR029058">
    <property type="entry name" value="AB_hydrolase_fold"/>
</dbReference>
<name>A0A261F8L7_9BIFI</name>
<dbReference type="RefSeq" id="WP_094665520.1">
    <property type="nucleotide sequence ID" value="NZ_MWWV01000024.1"/>
</dbReference>
<dbReference type="EMBL" id="MWWV01000024">
    <property type="protein sequence ID" value="OZG55363.1"/>
    <property type="molecule type" value="Genomic_DNA"/>
</dbReference>
<organism evidence="2 3">
    <name type="scientific">Bifidobacterium tissieri</name>
    <dbReference type="NCBI Taxonomy" id="1630162"/>
    <lineage>
        <taxon>Bacteria</taxon>
        <taxon>Bacillati</taxon>
        <taxon>Actinomycetota</taxon>
        <taxon>Actinomycetes</taxon>
        <taxon>Bifidobacteriales</taxon>
        <taxon>Bifidobacteriaceae</taxon>
        <taxon>Bifidobacterium</taxon>
    </lineage>
</organism>